<dbReference type="Pfam" id="PF00488">
    <property type="entry name" value="MutS_V"/>
    <property type="match status" value="1"/>
</dbReference>
<dbReference type="SMART" id="SM00534">
    <property type="entry name" value="MUTSac"/>
    <property type="match status" value="1"/>
</dbReference>
<keyword evidence="7" id="KW-1185">Reference proteome</keyword>
<evidence type="ECO:0000256" key="3">
    <source>
        <dbReference type="ARBA" id="ARBA00023125"/>
    </source>
</evidence>
<evidence type="ECO:0000313" key="7">
    <source>
        <dbReference type="Proteomes" id="UP000029736"/>
    </source>
</evidence>
<sequence>MTRPKYTERVAQFESAAEALSQRYNRLSIIRLLIFLGGIAAVVLLWNGANALVGVVSIIVFLAGFYRFVTWHQRLKAEEQHQRNLAKVNDWEAAVEQHDFSNYDDGARFLDHGHPNAIDLDLYGPFSMFQYLNRAVTALGQQMLARWLAEPATPEAIQQRQAAIQELGPMLEWRQHFQAYGLETEDNLEQISLLHRWMKEPPFLTDKTWVAAALYIMPLWSVAAAVIWALYLPWYLGILLYLPALLILRRFVERVNETHQKTTHAELALRHYAQLIQHIEGQKFQSPLLRQLHDELSTEGQPASAMIRRLSYIIRQLNVRYNAFSFIFNIFGLWELQYVYRLEQWKAAVQGHLPRWFEAMASFEALSSLGNIHHNNPEWAFPAITNGAVVEAEELGHPLLHRDKRVCNDIHLPTNGHIKLITGSNMAGKSTFLRTVGLNMALAMAGAPVCARSMALPPLQVYTSMRTQDALQESTSSFYAELKRLKFIIEAVEDTADHQPPKLQAFFLLDEILKGTNSNDRHTGSKALIRQLIRSRGSGIIATHDLELGQLEAEANGTIENLRIEVEIQDGKLHFDYKLKKGVSQSFNATLLMKRMGIKIEE</sequence>
<feature type="transmembrane region" description="Helical" evidence="4">
    <location>
        <begin position="319"/>
        <end position="340"/>
    </location>
</feature>
<dbReference type="InterPro" id="IPR045076">
    <property type="entry name" value="MutS"/>
</dbReference>
<keyword evidence="4" id="KW-0812">Transmembrane</keyword>
<protein>
    <recommendedName>
        <fullName evidence="5">DNA mismatch repair proteins mutS family domain-containing protein</fullName>
    </recommendedName>
</protein>
<dbReference type="EMBL" id="JPOS01000020">
    <property type="protein sequence ID" value="KGE88178.1"/>
    <property type="molecule type" value="Genomic_DNA"/>
</dbReference>
<dbReference type="SUPFAM" id="SSF48334">
    <property type="entry name" value="DNA repair protein MutS, domain III"/>
    <property type="match status" value="1"/>
</dbReference>
<keyword evidence="4" id="KW-1133">Transmembrane helix</keyword>
<feature type="transmembrane region" description="Helical" evidence="4">
    <location>
        <begin position="234"/>
        <end position="252"/>
    </location>
</feature>
<evidence type="ECO:0000259" key="5">
    <source>
        <dbReference type="SMART" id="SM00534"/>
    </source>
</evidence>
<comment type="caution">
    <text evidence="6">The sequence shown here is derived from an EMBL/GenBank/DDBJ whole genome shotgun (WGS) entry which is preliminary data.</text>
</comment>
<keyword evidence="3" id="KW-0238">DNA-binding</keyword>
<dbReference type="CDD" id="cd03283">
    <property type="entry name" value="ABC_MutS-like"/>
    <property type="match status" value="1"/>
</dbReference>
<feature type="transmembrane region" description="Helical" evidence="4">
    <location>
        <begin position="208"/>
        <end position="228"/>
    </location>
</feature>
<keyword evidence="2" id="KW-0067">ATP-binding</keyword>
<dbReference type="RefSeq" id="WP_044219448.1">
    <property type="nucleotide sequence ID" value="NZ_JBKAGJ010000007.1"/>
</dbReference>
<dbReference type="GO" id="GO:0005524">
    <property type="term" value="F:ATP binding"/>
    <property type="evidence" value="ECO:0007669"/>
    <property type="project" value="UniProtKB-KW"/>
</dbReference>
<dbReference type="GO" id="GO:0005829">
    <property type="term" value="C:cytosol"/>
    <property type="evidence" value="ECO:0007669"/>
    <property type="project" value="TreeGrafter"/>
</dbReference>
<dbReference type="GO" id="GO:0030983">
    <property type="term" value="F:mismatched DNA binding"/>
    <property type="evidence" value="ECO:0007669"/>
    <property type="project" value="InterPro"/>
</dbReference>
<dbReference type="Proteomes" id="UP000029736">
    <property type="component" value="Unassembled WGS sequence"/>
</dbReference>
<feature type="transmembrane region" description="Helical" evidence="4">
    <location>
        <begin position="52"/>
        <end position="69"/>
    </location>
</feature>
<dbReference type="Gene3D" id="1.10.1420.10">
    <property type="match status" value="1"/>
</dbReference>
<organism evidence="6 7">
    <name type="scientific">Phaeodactylibacter xiamenensis</name>
    <dbReference type="NCBI Taxonomy" id="1524460"/>
    <lineage>
        <taxon>Bacteria</taxon>
        <taxon>Pseudomonadati</taxon>
        <taxon>Bacteroidota</taxon>
        <taxon>Saprospiria</taxon>
        <taxon>Saprospirales</taxon>
        <taxon>Haliscomenobacteraceae</taxon>
        <taxon>Phaeodactylibacter</taxon>
    </lineage>
</organism>
<dbReference type="GO" id="GO:0140664">
    <property type="term" value="F:ATP-dependent DNA damage sensor activity"/>
    <property type="evidence" value="ECO:0007669"/>
    <property type="project" value="InterPro"/>
</dbReference>
<evidence type="ECO:0000256" key="1">
    <source>
        <dbReference type="ARBA" id="ARBA00022741"/>
    </source>
</evidence>
<evidence type="ECO:0000256" key="2">
    <source>
        <dbReference type="ARBA" id="ARBA00022840"/>
    </source>
</evidence>
<dbReference type="InterPro" id="IPR036187">
    <property type="entry name" value="DNA_mismatch_repair_MutS_sf"/>
</dbReference>
<dbReference type="InterPro" id="IPR027417">
    <property type="entry name" value="P-loop_NTPase"/>
</dbReference>
<dbReference type="STRING" id="1524460.IX84_10155"/>
<reference evidence="6 7" key="1">
    <citation type="journal article" date="2014" name="Int. J. Syst. Evol. Microbiol.">
        <title>Phaeodactylibacter xiamenensis gen. nov., sp. nov., a member of the family Saprospiraceae isolated from the marine alga Phaeodactylum tricornutum.</title>
        <authorList>
            <person name="Chen Z.Jr."/>
            <person name="Lei X."/>
            <person name="Lai Q."/>
            <person name="Li Y."/>
            <person name="Zhang B."/>
            <person name="Zhang J."/>
            <person name="Zhang H."/>
            <person name="Yang L."/>
            <person name="Zheng W."/>
            <person name="Tian Y."/>
            <person name="Yu Z."/>
            <person name="Xu H.Jr."/>
            <person name="Zheng T."/>
        </authorList>
    </citation>
    <scope>NUCLEOTIDE SEQUENCE [LARGE SCALE GENOMIC DNA]</scope>
    <source>
        <strain evidence="6 7">KD52</strain>
    </source>
</reference>
<dbReference type="PANTHER" id="PTHR11361">
    <property type="entry name" value="DNA MISMATCH REPAIR PROTEIN MUTS FAMILY MEMBER"/>
    <property type="match status" value="1"/>
</dbReference>
<evidence type="ECO:0000313" key="6">
    <source>
        <dbReference type="EMBL" id="KGE88178.1"/>
    </source>
</evidence>
<proteinExistence type="predicted"/>
<name>A0A098S962_9BACT</name>
<feature type="domain" description="DNA mismatch repair proteins mutS family" evidence="5">
    <location>
        <begin position="416"/>
        <end position="601"/>
    </location>
</feature>
<dbReference type="OrthoDB" id="9802448at2"/>
<keyword evidence="1" id="KW-0547">Nucleotide-binding</keyword>
<dbReference type="SUPFAM" id="SSF52540">
    <property type="entry name" value="P-loop containing nucleoside triphosphate hydrolases"/>
    <property type="match status" value="1"/>
</dbReference>
<dbReference type="AlphaFoldDB" id="A0A098S962"/>
<gene>
    <name evidence="6" type="ORF">IX84_10155</name>
</gene>
<dbReference type="InterPro" id="IPR000432">
    <property type="entry name" value="DNA_mismatch_repair_MutS_C"/>
</dbReference>
<keyword evidence="4" id="KW-0472">Membrane</keyword>
<dbReference type="GO" id="GO:0006298">
    <property type="term" value="P:mismatch repair"/>
    <property type="evidence" value="ECO:0007669"/>
    <property type="project" value="InterPro"/>
</dbReference>
<feature type="transmembrane region" description="Helical" evidence="4">
    <location>
        <begin position="29"/>
        <end position="46"/>
    </location>
</feature>
<dbReference type="Gene3D" id="3.40.50.300">
    <property type="entry name" value="P-loop containing nucleotide triphosphate hydrolases"/>
    <property type="match status" value="1"/>
</dbReference>
<evidence type="ECO:0000256" key="4">
    <source>
        <dbReference type="SAM" id="Phobius"/>
    </source>
</evidence>
<dbReference type="PANTHER" id="PTHR11361:SF99">
    <property type="entry name" value="DNA MISMATCH REPAIR PROTEIN"/>
    <property type="match status" value="1"/>
</dbReference>
<accession>A0A098S962</accession>